<organism evidence="13 14">
    <name type="scientific">Taylorella equigenitalis (strain MCE9)</name>
    <dbReference type="NCBI Taxonomy" id="937774"/>
    <lineage>
        <taxon>Bacteria</taxon>
        <taxon>Pseudomonadati</taxon>
        <taxon>Pseudomonadota</taxon>
        <taxon>Betaproteobacteria</taxon>
        <taxon>Burkholderiales</taxon>
        <taxon>Alcaligenaceae</taxon>
        <taxon>Taylorella</taxon>
    </lineage>
</organism>
<dbReference type="Proteomes" id="UP000007472">
    <property type="component" value="Chromosome"/>
</dbReference>
<proteinExistence type="inferred from homology"/>
<dbReference type="Gene3D" id="3.30.230.10">
    <property type="match status" value="1"/>
</dbReference>
<dbReference type="InterPro" id="IPR014721">
    <property type="entry name" value="Ribsml_uS5_D2-typ_fold_subgr"/>
</dbReference>
<evidence type="ECO:0000313" key="14">
    <source>
        <dbReference type="Proteomes" id="UP000007472"/>
    </source>
</evidence>
<dbReference type="PANTHER" id="PTHR43527">
    <property type="entry name" value="4-DIPHOSPHOCYTIDYL-2-C-METHYL-D-ERYTHRITOL KINASE, CHLOROPLASTIC"/>
    <property type="match status" value="1"/>
</dbReference>
<evidence type="ECO:0000256" key="1">
    <source>
        <dbReference type="ARBA" id="ARBA00009684"/>
    </source>
</evidence>
<evidence type="ECO:0000259" key="11">
    <source>
        <dbReference type="Pfam" id="PF00288"/>
    </source>
</evidence>
<evidence type="ECO:0000256" key="8">
    <source>
        <dbReference type="ARBA" id="ARBA00023229"/>
    </source>
</evidence>
<dbReference type="InterPro" id="IPR006204">
    <property type="entry name" value="GHMP_kinase_N_dom"/>
</dbReference>
<keyword evidence="7 10" id="KW-0067">ATP-binding</keyword>
<feature type="domain" description="GHMP kinase C-terminal" evidence="12">
    <location>
        <begin position="215"/>
        <end position="263"/>
    </location>
</feature>
<keyword evidence="8 10" id="KW-0414">Isoprene biosynthesis</keyword>
<dbReference type="Gene3D" id="3.30.70.890">
    <property type="entry name" value="GHMP kinase, C-terminal domain"/>
    <property type="match status" value="1"/>
</dbReference>
<keyword evidence="6 10" id="KW-0418">Kinase</keyword>
<dbReference type="GO" id="GO:0016114">
    <property type="term" value="P:terpenoid biosynthetic process"/>
    <property type="evidence" value="ECO:0007669"/>
    <property type="project" value="UniProtKB-UniRule"/>
</dbReference>
<name>A0A654KHD7_TAYEM</name>
<evidence type="ECO:0000256" key="3">
    <source>
        <dbReference type="ARBA" id="ARBA00017473"/>
    </source>
</evidence>
<dbReference type="Pfam" id="PF08544">
    <property type="entry name" value="GHMP_kinases_C"/>
    <property type="match status" value="1"/>
</dbReference>
<dbReference type="PANTHER" id="PTHR43527:SF2">
    <property type="entry name" value="4-DIPHOSPHOCYTIDYL-2-C-METHYL-D-ERYTHRITOL KINASE, CHLOROPLASTIC"/>
    <property type="match status" value="1"/>
</dbReference>
<dbReference type="UniPathway" id="UPA00056">
    <property type="reaction ID" value="UER00094"/>
</dbReference>
<dbReference type="NCBIfam" id="TIGR00154">
    <property type="entry name" value="ispE"/>
    <property type="match status" value="1"/>
</dbReference>
<evidence type="ECO:0000256" key="10">
    <source>
        <dbReference type="HAMAP-Rule" id="MF_00061"/>
    </source>
</evidence>
<dbReference type="SUPFAM" id="SSF55060">
    <property type="entry name" value="GHMP Kinase, C-terminal domain"/>
    <property type="match status" value="1"/>
</dbReference>
<evidence type="ECO:0000256" key="6">
    <source>
        <dbReference type="ARBA" id="ARBA00022777"/>
    </source>
</evidence>
<dbReference type="InterPro" id="IPR036554">
    <property type="entry name" value="GHMP_kinase_C_sf"/>
</dbReference>
<dbReference type="EC" id="2.7.1.148" evidence="2 10"/>
<dbReference type="PIRSF" id="PIRSF010376">
    <property type="entry name" value="IspE"/>
    <property type="match status" value="1"/>
</dbReference>
<protein>
    <recommendedName>
        <fullName evidence="3 10">4-diphosphocytidyl-2-C-methyl-D-erythritol kinase</fullName>
        <shortName evidence="10">CMK</shortName>
        <ecNumber evidence="2 10">2.7.1.148</ecNumber>
    </recommendedName>
    <alternativeName>
        <fullName evidence="9 10">4-(cytidine-5'-diphospho)-2-C-methyl-D-erythritol kinase</fullName>
    </alternativeName>
</protein>
<comment type="similarity">
    <text evidence="1 10">Belongs to the GHMP kinase family. IspE subfamily.</text>
</comment>
<comment type="pathway">
    <text evidence="10">Isoprenoid biosynthesis; isopentenyl diphosphate biosynthesis via DXP pathway; isopentenyl diphosphate from 1-deoxy-D-xylulose 5-phosphate: step 3/6.</text>
</comment>
<evidence type="ECO:0000256" key="5">
    <source>
        <dbReference type="ARBA" id="ARBA00022741"/>
    </source>
</evidence>
<feature type="domain" description="GHMP kinase N-terminal" evidence="11">
    <location>
        <begin position="66"/>
        <end position="147"/>
    </location>
</feature>
<reference evidence="13 14" key="1">
    <citation type="journal article" date="2011" name="J. Bacteriol.">
        <title>Genome sequence of Taylorella equigenitalis MCE9, the causative agent of contagious equine metritis.</title>
        <authorList>
            <person name="Hebert L."/>
            <person name="Moumen B."/>
            <person name="Duquesne F."/>
            <person name="Breuil M.F."/>
            <person name="Laugier C."/>
            <person name="Batto J.M."/>
            <person name="Renault P."/>
            <person name="Petry S."/>
        </authorList>
    </citation>
    <scope>NUCLEOTIDE SEQUENCE [LARGE SCALE GENOMIC DNA]</scope>
    <source>
        <strain evidence="13 14">MCE9</strain>
    </source>
</reference>
<dbReference type="KEGG" id="teq:TEQUI_0947"/>
<feature type="active site" evidence="10">
    <location>
        <position position="140"/>
    </location>
</feature>
<dbReference type="HAMAP" id="MF_00061">
    <property type="entry name" value="IspE"/>
    <property type="match status" value="1"/>
</dbReference>
<dbReference type="GO" id="GO:0005524">
    <property type="term" value="F:ATP binding"/>
    <property type="evidence" value="ECO:0007669"/>
    <property type="project" value="UniProtKB-UniRule"/>
</dbReference>
<dbReference type="GO" id="GO:0050515">
    <property type="term" value="F:4-(cytidine 5'-diphospho)-2-C-methyl-D-erythritol kinase activity"/>
    <property type="evidence" value="ECO:0007669"/>
    <property type="project" value="UniProtKB-UniRule"/>
</dbReference>
<evidence type="ECO:0000256" key="7">
    <source>
        <dbReference type="ARBA" id="ARBA00022840"/>
    </source>
</evidence>
<dbReference type="GO" id="GO:0019288">
    <property type="term" value="P:isopentenyl diphosphate biosynthetic process, methylerythritol 4-phosphate pathway"/>
    <property type="evidence" value="ECO:0007669"/>
    <property type="project" value="UniProtKB-UniRule"/>
</dbReference>
<dbReference type="InterPro" id="IPR013750">
    <property type="entry name" value="GHMP_kinase_C_dom"/>
</dbReference>
<comment type="catalytic activity">
    <reaction evidence="10">
        <text>4-CDP-2-C-methyl-D-erythritol + ATP = 4-CDP-2-C-methyl-D-erythritol 2-phosphate + ADP + H(+)</text>
        <dbReference type="Rhea" id="RHEA:18437"/>
        <dbReference type="ChEBI" id="CHEBI:15378"/>
        <dbReference type="ChEBI" id="CHEBI:30616"/>
        <dbReference type="ChEBI" id="CHEBI:57823"/>
        <dbReference type="ChEBI" id="CHEBI:57919"/>
        <dbReference type="ChEBI" id="CHEBI:456216"/>
        <dbReference type="EC" id="2.7.1.148"/>
    </reaction>
</comment>
<dbReference type="InterPro" id="IPR020568">
    <property type="entry name" value="Ribosomal_Su5_D2-typ_SF"/>
</dbReference>
<feature type="active site" evidence="10">
    <location>
        <position position="11"/>
    </location>
</feature>
<dbReference type="Pfam" id="PF00288">
    <property type="entry name" value="GHMP_kinases_N"/>
    <property type="match status" value="1"/>
</dbReference>
<evidence type="ECO:0000259" key="12">
    <source>
        <dbReference type="Pfam" id="PF08544"/>
    </source>
</evidence>
<comment type="function">
    <text evidence="10">Catalyzes the phosphorylation of the position 2 hydroxy group of 4-diphosphocytidyl-2C-methyl-D-erythritol.</text>
</comment>
<gene>
    <name evidence="10" type="primary">ispE</name>
    <name evidence="13" type="ordered locus">TEQUI_0947</name>
</gene>
<dbReference type="EMBL" id="CP002456">
    <property type="protein sequence ID" value="ADU91878.1"/>
    <property type="molecule type" value="Genomic_DNA"/>
</dbReference>
<sequence length="297" mass="32970">MKSLLVPAPAKLNLFLHLAGRRSDGYHNLESVFVLIDYCDYLQFETTDDHQIKVLPQIEGVPTEDNLIFKAASTLQKLANERSIATPGVRINLTKNIPMGGGLGGGSSDCASTLMALNYLWDLNLSEEQLRIIGLKLGADVPFFIGGNTSFIQGIGEELHDFDVDGLWFLVIEPDFSIPTVEIFTHPDLNRNYRSLSSKELEDAKVALSKAYFWGSNYLESAAFKIYPQLQNIVDSAYPIKLRMSGSGSCLFAMFLSEAEAIKSLSDLNALIHKLSLPIRKLSVYKQLSKHPIKDVL</sequence>
<dbReference type="AlphaFoldDB" id="A0A654KHD7"/>
<accession>A0A654KHD7</accession>
<keyword evidence="5 10" id="KW-0547">Nucleotide-binding</keyword>
<evidence type="ECO:0000313" key="13">
    <source>
        <dbReference type="EMBL" id="ADU91878.1"/>
    </source>
</evidence>
<evidence type="ECO:0000256" key="9">
    <source>
        <dbReference type="ARBA" id="ARBA00032554"/>
    </source>
</evidence>
<dbReference type="SUPFAM" id="SSF54211">
    <property type="entry name" value="Ribosomal protein S5 domain 2-like"/>
    <property type="match status" value="1"/>
</dbReference>
<feature type="binding site" evidence="10">
    <location>
        <begin position="98"/>
        <end position="108"/>
    </location>
    <ligand>
        <name>ATP</name>
        <dbReference type="ChEBI" id="CHEBI:30616"/>
    </ligand>
</feature>
<keyword evidence="4 10" id="KW-0808">Transferase</keyword>
<evidence type="ECO:0000256" key="2">
    <source>
        <dbReference type="ARBA" id="ARBA00012052"/>
    </source>
</evidence>
<evidence type="ECO:0000256" key="4">
    <source>
        <dbReference type="ARBA" id="ARBA00022679"/>
    </source>
</evidence>
<dbReference type="InterPro" id="IPR004424">
    <property type="entry name" value="IspE"/>
</dbReference>